<proteinExistence type="predicted"/>
<dbReference type="HOGENOM" id="CLU_106738_5_1_7"/>
<accession>W4LPL9</accession>
<dbReference type="EMBL" id="AZHX01001801">
    <property type="protein sequence ID" value="ETW99700.1"/>
    <property type="molecule type" value="Genomic_DNA"/>
</dbReference>
<protein>
    <recommendedName>
        <fullName evidence="1">SnoaL-like domain-containing protein</fullName>
    </recommendedName>
</protein>
<evidence type="ECO:0000259" key="1">
    <source>
        <dbReference type="Pfam" id="PF13577"/>
    </source>
</evidence>
<dbReference type="AlphaFoldDB" id="W4LPL9"/>
<dbReference type="Proteomes" id="UP000019140">
    <property type="component" value="Unassembled WGS sequence"/>
</dbReference>
<dbReference type="InterPro" id="IPR032710">
    <property type="entry name" value="NTF2-like_dom_sf"/>
</dbReference>
<dbReference type="CDD" id="cd00531">
    <property type="entry name" value="NTF2_like"/>
    <property type="match status" value="1"/>
</dbReference>
<feature type="domain" description="SnoaL-like" evidence="1">
    <location>
        <begin position="16"/>
        <end position="138"/>
    </location>
</feature>
<evidence type="ECO:0000313" key="2">
    <source>
        <dbReference type="EMBL" id="ETW99700.1"/>
    </source>
</evidence>
<gene>
    <name evidence="2" type="ORF">ETSY2_40365</name>
</gene>
<dbReference type="Pfam" id="PF13577">
    <property type="entry name" value="SnoaL_4"/>
    <property type="match status" value="1"/>
</dbReference>
<keyword evidence="3" id="KW-1185">Reference proteome</keyword>
<organism evidence="2 3">
    <name type="scientific">Candidatus Entotheonella gemina</name>
    <dbReference type="NCBI Taxonomy" id="1429439"/>
    <lineage>
        <taxon>Bacteria</taxon>
        <taxon>Pseudomonadati</taxon>
        <taxon>Nitrospinota/Tectimicrobiota group</taxon>
        <taxon>Candidatus Tectimicrobiota</taxon>
        <taxon>Candidatus Entotheonellia</taxon>
        <taxon>Candidatus Entotheonellales</taxon>
        <taxon>Candidatus Entotheonellaceae</taxon>
        <taxon>Candidatus Entotheonella</taxon>
    </lineage>
</organism>
<sequence length="159" mass="18218">MTSEASGLAQLEQRVQALEDVNAIRNLKARYAAYCDDNYNPDGLAALFTEDAIWESQGLGRYEGREAIREFFRGASELFTFAIHYSLNGQIEVAGDTAKAQWYLFMPCTLGAENRAMWRAGIDREEYVRVEGEWRFKRKTSAPLFHTPYEEGWAKTPFI</sequence>
<evidence type="ECO:0000313" key="3">
    <source>
        <dbReference type="Proteomes" id="UP000019140"/>
    </source>
</evidence>
<dbReference type="InterPro" id="IPR037401">
    <property type="entry name" value="SnoaL-like"/>
</dbReference>
<name>W4LPL9_9BACT</name>
<comment type="caution">
    <text evidence="2">The sequence shown here is derived from an EMBL/GenBank/DDBJ whole genome shotgun (WGS) entry which is preliminary data.</text>
</comment>
<reference evidence="2 3" key="1">
    <citation type="journal article" date="2014" name="Nature">
        <title>An environmental bacterial taxon with a large and distinct metabolic repertoire.</title>
        <authorList>
            <person name="Wilson M.C."/>
            <person name="Mori T."/>
            <person name="Ruckert C."/>
            <person name="Uria A.R."/>
            <person name="Helf M.J."/>
            <person name="Takada K."/>
            <person name="Gernert C."/>
            <person name="Steffens U.A."/>
            <person name="Heycke N."/>
            <person name="Schmitt S."/>
            <person name="Rinke C."/>
            <person name="Helfrich E.J."/>
            <person name="Brachmann A.O."/>
            <person name="Gurgui C."/>
            <person name="Wakimoto T."/>
            <person name="Kracht M."/>
            <person name="Crusemann M."/>
            <person name="Hentschel U."/>
            <person name="Abe I."/>
            <person name="Matsunaga S."/>
            <person name="Kalinowski J."/>
            <person name="Takeyama H."/>
            <person name="Piel J."/>
        </authorList>
    </citation>
    <scope>NUCLEOTIDE SEQUENCE [LARGE SCALE GENOMIC DNA]</scope>
    <source>
        <strain evidence="3">TSY2</strain>
    </source>
</reference>
<dbReference type="SUPFAM" id="SSF54427">
    <property type="entry name" value="NTF2-like"/>
    <property type="match status" value="1"/>
</dbReference>
<dbReference type="Gene3D" id="3.10.450.50">
    <property type="match status" value="1"/>
</dbReference>